<dbReference type="Pfam" id="PF01408">
    <property type="entry name" value="GFO_IDH_MocA"/>
    <property type="match status" value="1"/>
</dbReference>
<dbReference type="GO" id="GO:0000166">
    <property type="term" value="F:nucleotide binding"/>
    <property type="evidence" value="ECO:0007669"/>
    <property type="project" value="InterPro"/>
</dbReference>
<name>A0A9D1R442_9FIRM</name>
<comment type="caution">
    <text evidence="4">The sequence shown here is derived from an EMBL/GenBank/DDBJ whole genome shotgun (WGS) entry which is preliminary data.</text>
</comment>
<dbReference type="PANTHER" id="PTHR43818:SF11">
    <property type="entry name" value="BCDNA.GH03377"/>
    <property type="match status" value="1"/>
</dbReference>
<dbReference type="InterPro" id="IPR050463">
    <property type="entry name" value="Gfo/Idh/MocA_oxidrdct_glycsds"/>
</dbReference>
<dbReference type="InterPro" id="IPR036291">
    <property type="entry name" value="NAD(P)-bd_dom_sf"/>
</dbReference>
<reference evidence="4" key="2">
    <citation type="submission" date="2021-04" db="EMBL/GenBank/DDBJ databases">
        <authorList>
            <person name="Gilroy R."/>
        </authorList>
    </citation>
    <scope>NUCLEOTIDE SEQUENCE</scope>
    <source>
        <strain evidence="4">CHK195-6426</strain>
    </source>
</reference>
<dbReference type="SUPFAM" id="SSF51735">
    <property type="entry name" value="NAD(P)-binding Rossmann-fold domains"/>
    <property type="match status" value="1"/>
</dbReference>
<organism evidence="4 5">
    <name type="scientific">Candidatus Acetatifactor stercoripullorum</name>
    <dbReference type="NCBI Taxonomy" id="2838414"/>
    <lineage>
        <taxon>Bacteria</taxon>
        <taxon>Bacillati</taxon>
        <taxon>Bacillota</taxon>
        <taxon>Clostridia</taxon>
        <taxon>Lachnospirales</taxon>
        <taxon>Lachnospiraceae</taxon>
        <taxon>Acetatifactor</taxon>
    </lineage>
</organism>
<dbReference type="InterPro" id="IPR000683">
    <property type="entry name" value="Gfo/Idh/MocA-like_OxRdtase_N"/>
</dbReference>
<reference evidence="4" key="1">
    <citation type="journal article" date="2021" name="PeerJ">
        <title>Extensive microbial diversity within the chicken gut microbiome revealed by metagenomics and culture.</title>
        <authorList>
            <person name="Gilroy R."/>
            <person name="Ravi A."/>
            <person name="Getino M."/>
            <person name="Pursley I."/>
            <person name="Horton D.L."/>
            <person name="Alikhan N.F."/>
            <person name="Baker D."/>
            <person name="Gharbi K."/>
            <person name="Hall N."/>
            <person name="Watson M."/>
            <person name="Adriaenssens E.M."/>
            <person name="Foster-Nyarko E."/>
            <person name="Jarju S."/>
            <person name="Secka A."/>
            <person name="Antonio M."/>
            <person name="Oren A."/>
            <person name="Chaudhuri R.R."/>
            <person name="La Ragione R."/>
            <person name="Hildebrand F."/>
            <person name="Pallen M.J."/>
        </authorList>
    </citation>
    <scope>NUCLEOTIDE SEQUENCE</scope>
    <source>
        <strain evidence="4">CHK195-6426</strain>
    </source>
</reference>
<protein>
    <submittedName>
        <fullName evidence="4">Gfo/Idh/MocA family oxidoreductase</fullName>
    </submittedName>
</protein>
<evidence type="ECO:0000259" key="2">
    <source>
        <dbReference type="Pfam" id="PF01408"/>
    </source>
</evidence>
<evidence type="ECO:0000259" key="3">
    <source>
        <dbReference type="Pfam" id="PF22725"/>
    </source>
</evidence>
<evidence type="ECO:0000256" key="1">
    <source>
        <dbReference type="ARBA" id="ARBA00023002"/>
    </source>
</evidence>
<proteinExistence type="predicted"/>
<dbReference type="InterPro" id="IPR055170">
    <property type="entry name" value="GFO_IDH_MocA-like_dom"/>
</dbReference>
<feature type="domain" description="GFO/IDH/MocA-like oxidoreductase" evidence="3">
    <location>
        <begin position="130"/>
        <end position="262"/>
    </location>
</feature>
<evidence type="ECO:0000313" key="5">
    <source>
        <dbReference type="Proteomes" id="UP000824265"/>
    </source>
</evidence>
<gene>
    <name evidence="4" type="ORF">H9742_06410</name>
</gene>
<feature type="domain" description="Gfo/Idh/MocA-like oxidoreductase N-terminal" evidence="2">
    <location>
        <begin position="4"/>
        <end position="120"/>
    </location>
</feature>
<dbReference type="PANTHER" id="PTHR43818">
    <property type="entry name" value="BCDNA.GH03377"/>
    <property type="match status" value="1"/>
</dbReference>
<dbReference type="AlphaFoldDB" id="A0A9D1R442"/>
<dbReference type="Proteomes" id="UP000824265">
    <property type="component" value="Unassembled WGS sequence"/>
</dbReference>
<dbReference type="Gene3D" id="3.30.360.10">
    <property type="entry name" value="Dihydrodipicolinate Reductase, domain 2"/>
    <property type="match status" value="1"/>
</dbReference>
<dbReference type="EMBL" id="DXGH01000035">
    <property type="protein sequence ID" value="HIW81153.1"/>
    <property type="molecule type" value="Genomic_DNA"/>
</dbReference>
<dbReference type="Pfam" id="PF22725">
    <property type="entry name" value="GFO_IDH_MocA_C3"/>
    <property type="match status" value="1"/>
</dbReference>
<accession>A0A9D1R442</accession>
<keyword evidence="1" id="KW-0560">Oxidoreductase</keyword>
<dbReference type="Gene3D" id="3.40.50.720">
    <property type="entry name" value="NAD(P)-binding Rossmann-like Domain"/>
    <property type="match status" value="1"/>
</dbReference>
<dbReference type="GO" id="GO:0016491">
    <property type="term" value="F:oxidoreductase activity"/>
    <property type="evidence" value="ECO:0007669"/>
    <property type="project" value="UniProtKB-KW"/>
</dbReference>
<dbReference type="SUPFAM" id="SSF55347">
    <property type="entry name" value="Glyceraldehyde-3-phosphate dehydrogenase-like, C-terminal domain"/>
    <property type="match status" value="1"/>
</dbReference>
<sequence>MTGVAVIGCGKIAQTRHIPEYAANPKAEIKGFYDLNRERAKQLAQRYGGKAYASVEELLSDDGVEAVSVCTANHTHASISIQALKAGRHVLCEKPMATTLEECEEMTAWAQKSAKKLMIGQNQRLAKAHVRAKELLAQGMIGKVISFRTAFAHGGPEKWSIDPGKNSWFFDKKSAAMGVMADLGVHKTDLIQYLLGSRVAETTARLATLDKCYEDGSLIDVDDNAFCIYKMSDGVMGTMRASWTCYGEGENHTVLYGTEGIMKIYEDPAYAIVVVKPDGERICYDIEKIQTNDRQTSSGVIDAFLEAIETDTTPVIDGNSVLWAMKAVFASIRSSEQGKTIEVV</sequence>
<evidence type="ECO:0000313" key="4">
    <source>
        <dbReference type="EMBL" id="HIW81153.1"/>
    </source>
</evidence>